<dbReference type="EMBL" id="JAWXXP010000001">
    <property type="protein sequence ID" value="MDX5993940.1"/>
    <property type="molecule type" value="Genomic_DNA"/>
</dbReference>
<gene>
    <name evidence="1" type="ORF">SIM71_17910</name>
</gene>
<organism evidence="1 2">
    <name type="scientific">Ectopseudomonas alcaliphila</name>
    <dbReference type="NCBI Taxonomy" id="101564"/>
    <lineage>
        <taxon>Bacteria</taxon>
        <taxon>Pseudomonadati</taxon>
        <taxon>Pseudomonadota</taxon>
        <taxon>Gammaproteobacteria</taxon>
        <taxon>Pseudomonadales</taxon>
        <taxon>Pseudomonadaceae</taxon>
        <taxon>Ectopseudomonas</taxon>
    </lineage>
</organism>
<evidence type="ECO:0000313" key="2">
    <source>
        <dbReference type="Proteomes" id="UP001278050"/>
    </source>
</evidence>
<name>A0ABU4Q3U5_9GAMM</name>
<dbReference type="Proteomes" id="UP001278050">
    <property type="component" value="Unassembled WGS sequence"/>
</dbReference>
<keyword evidence="2" id="KW-1185">Reference proteome</keyword>
<reference evidence="1 2" key="1">
    <citation type="submission" date="2023-11" db="EMBL/GenBank/DDBJ databases">
        <title>MicrobeMod: A computational toolkit for identifying prokaryotic methylation and restriction-modification with nanopore sequencing.</title>
        <authorList>
            <person name="Crits-Christoph A."/>
            <person name="Kang S.C."/>
            <person name="Lee H."/>
            <person name="Ostrov N."/>
        </authorList>
    </citation>
    <scope>NUCLEOTIDE SEQUENCE [LARGE SCALE GENOMIC DNA]</scope>
    <source>
        <strain evidence="1 2">ATCC BAA-571</strain>
    </source>
</reference>
<comment type="caution">
    <text evidence="1">The sequence shown here is derived from an EMBL/GenBank/DDBJ whole genome shotgun (WGS) entry which is preliminary data.</text>
</comment>
<proteinExistence type="predicted"/>
<protein>
    <submittedName>
        <fullName evidence="1">Uncharacterized protein</fullName>
    </submittedName>
</protein>
<dbReference type="RefSeq" id="WP_074682542.1">
    <property type="nucleotide sequence ID" value="NZ_CBCSET010000013.1"/>
</dbReference>
<evidence type="ECO:0000313" key="1">
    <source>
        <dbReference type="EMBL" id="MDX5993940.1"/>
    </source>
</evidence>
<sequence>MAGAFSAEDQHHFVSNKRFCALMEWAIEVASEINEAQAADFVAKMQQGYDELYAICTDIDLDKELDKKEQVFWSKAFQIVGHRLFNRTLGSTESDDWRPSAIADAFTISRMLQKLSGEYLVYTKQNF</sequence>
<accession>A0ABU4Q3U5</accession>